<dbReference type="RefSeq" id="WP_077343656.1">
    <property type="nucleotide sequence ID" value="NZ_CP019605.1"/>
</dbReference>
<dbReference type="InterPro" id="IPR016181">
    <property type="entry name" value="Acyl_CoA_acyltransferase"/>
</dbReference>
<dbReference type="EMBL" id="CP019605">
    <property type="protein sequence ID" value="AQP45472.1"/>
    <property type="molecule type" value="Genomic_DNA"/>
</dbReference>
<evidence type="ECO:0000313" key="1">
    <source>
        <dbReference type="EMBL" id="AQP45472.1"/>
    </source>
</evidence>
<dbReference type="OrthoDB" id="3730944at2"/>
<dbReference type="SUPFAM" id="SSF55729">
    <property type="entry name" value="Acyl-CoA N-acyltransferases (Nat)"/>
    <property type="match status" value="1"/>
</dbReference>
<dbReference type="AlphaFoldDB" id="A0A1Q2CH79"/>
<dbReference type="PANTHER" id="PTHR42791">
    <property type="entry name" value="GNAT FAMILY ACETYLTRANSFERASE"/>
    <property type="match status" value="1"/>
</dbReference>
<name>A0A1Q2CH79_9ACTN</name>
<dbReference type="InterPro" id="IPR052523">
    <property type="entry name" value="Trichothecene_AcTrans"/>
</dbReference>
<dbReference type="CDD" id="cd04301">
    <property type="entry name" value="NAT_SF"/>
    <property type="match status" value="1"/>
</dbReference>
<dbReference type="InterPro" id="IPR000182">
    <property type="entry name" value="GNAT_dom"/>
</dbReference>
<dbReference type="Proteomes" id="UP000188324">
    <property type="component" value="Chromosome"/>
</dbReference>
<protein>
    <submittedName>
        <fullName evidence="1">Uncharacterized protein</fullName>
    </submittedName>
</protein>
<keyword evidence="2" id="KW-1185">Reference proteome</keyword>
<dbReference type="PROSITE" id="PS51186">
    <property type="entry name" value="GNAT"/>
    <property type="match status" value="1"/>
</dbReference>
<accession>A0A1Q2CH79</accession>
<dbReference type="KEGG" id="tfl:RPIT_12205"/>
<proteinExistence type="predicted"/>
<gene>
    <name evidence="1" type="ORF">RPIT_12205</name>
</gene>
<dbReference type="PANTHER" id="PTHR42791:SF1">
    <property type="entry name" value="N-ACETYLTRANSFERASE DOMAIN-CONTAINING PROTEIN"/>
    <property type="match status" value="1"/>
</dbReference>
<sequence length="205" mass="22082">MSPTIRPATKDDLPAASALFGAAFETTPQWRWMIEDDEARHAVLPSLLRSTLAQGLARGRLVVADDDGALAGVACWMAPGKWRVPAWRGATSVREVIPHVRSGALLGFIERGRVVDGAAKAAHPAEPHWYLGGVAVAPSEQGRGLGAQLIREGLSHTGQLPVYLECEEGLAHYYETFGFRRRHRIDPGGGAPAQAGMWLEPDFGT</sequence>
<reference evidence="1 2" key="1">
    <citation type="journal article" date="2016" name="Int. J. Syst. Evol. Microbiol.">
        <title>Tessaracoccus flavus sp. nov., isolated from the drainage system of a lindane-producing factory.</title>
        <authorList>
            <person name="Kumari R."/>
            <person name="Singh P."/>
            <person name="Schumann P."/>
            <person name="Lal R."/>
        </authorList>
    </citation>
    <scope>NUCLEOTIDE SEQUENCE [LARGE SCALE GENOMIC DNA]</scope>
    <source>
        <strain evidence="1 2">RP1T</strain>
    </source>
</reference>
<dbReference type="Pfam" id="PF00583">
    <property type="entry name" value="Acetyltransf_1"/>
    <property type="match status" value="1"/>
</dbReference>
<dbReference type="GO" id="GO:0016747">
    <property type="term" value="F:acyltransferase activity, transferring groups other than amino-acyl groups"/>
    <property type="evidence" value="ECO:0007669"/>
    <property type="project" value="InterPro"/>
</dbReference>
<dbReference type="STRING" id="1610493.RPIT_12205"/>
<organism evidence="1 2">
    <name type="scientific">Tessaracoccus flavus</name>
    <dbReference type="NCBI Taxonomy" id="1610493"/>
    <lineage>
        <taxon>Bacteria</taxon>
        <taxon>Bacillati</taxon>
        <taxon>Actinomycetota</taxon>
        <taxon>Actinomycetes</taxon>
        <taxon>Propionibacteriales</taxon>
        <taxon>Propionibacteriaceae</taxon>
        <taxon>Tessaracoccus</taxon>
    </lineage>
</organism>
<dbReference type="Gene3D" id="3.40.630.30">
    <property type="match status" value="1"/>
</dbReference>
<evidence type="ECO:0000313" key="2">
    <source>
        <dbReference type="Proteomes" id="UP000188324"/>
    </source>
</evidence>